<name>A0A8A1MCB6_AJECA</name>
<protein>
    <submittedName>
        <fullName evidence="1">Uncharacterized protein</fullName>
    </submittedName>
</protein>
<dbReference type="VEuPathDB" id="FungiDB:I7I51_00637"/>
<proteinExistence type="predicted"/>
<evidence type="ECO:0000313" key="2">
    <source>
        <dbReference type="Proteomes" id="UP000663671"/>
    </source>
</evidence>
<dbReference type="AlphaFoldDB" id="A0A8A1MCB6"/>
<evidence type="ECO:0000313" key="1">
    <source>
        <dbReference type="EMBL" id="QSS63579.1"/>
    </source>
</evidence>
<dbReference type="Proteomes" id="UP000663671">
    <property type="component" value="Chromosome 1"/>
</dbReference>
<gene>
    <name evidence="1" type="ORF">I7I51_00637</name>
</gene>
<organism evidence="1 2">
    <name type="scientific">Ajellomyces capsulatus</name>
    <name type="common">Darling's disease fungus</name>
    <name type="synonym">Histoplasma capsulatum</name>
    <dbReference type="NCBI Taxonomy" id="5037"/>
    <lineage>
        <taxon>Eukaryota</taxon>
        <taxon>Fungi</taxon>
        <taxon>Dikarya</taxon>
        <taxon>Ascomycota</taxon>
        <taxon>Pezizomycotina</taxon>
        <taxon>Eurotiomycetes</taxon>
        <taxon>Eurotiomycetidae</taxon>
        <taxon>Onygenales</taxon>
        <taxon>Ajellomycetaceae</taxon>
        <taxon>Histoplasma</taxon>
    </lineage>
</organism>
<accession>A0A8A1MCB6</accession>
<reference evidence="1" key="1">
    <citation type="submission" date="2021-01" db="EMBL/GenBank/DDBJ databases">
        <title>Chromosome-level genome assembly of a human fungal pathogen reveals clustering of transcriptionally co-regulated genes.</title>
        <authorList>
            <person name="Voorhies M."/>
            <person name="Cohen S."/>
            <person name="Shea T.P."/>
            <person name="Petrus S."/>
            <person name="Munoz J.F."/>
            <person name="Poplawski S."/>
            <person name="Goldman W.E."/>
            <person name="Michael T."/>
            <person name="Cuomo C.A."/>
            <person name="Sil A."/>
            <person name="Beyhan S."/>
        </authorList>
    </citation>
    <scope>NUCLEOTIDE SEQUENCE</scope>
    <source>
        <strain evidence="1">WU24</strain>
    </source>
</reference>
<dbReference type="EMBL" id="CP069114">
    <property type="protein sequence ID" value="QSS63579.1"/>
    <property type="molecule type" value="Genomic_DNA"/>
</dbReference>
<sequence length="130" mass="14375">MNTQLLSKCCSGILSSLLQPSRSGAIGLVKPAPPKVMLTDEERSQPVNQSYSTSVLSLRTFARSGLRQPGLRCSGNMILWVSGVFDITQPQIELSRVDESVNVTEQITKTQEMKEMIMRRASGSQIKYLL</sequence>